<feature type="compositionally biased region" description="Polar residues" evidence="2">
    <location>
        <begin position="7"/>
        <end position="28"/>
    </location>
</feature>
<keyword evidence="3" id="KW-0812">Transmembrane</keyword>
<dbReference type="Pfam" id="PF03816">
    <property type="entry name" value="LytR_cpsA_psr"/>
    <property type="match status" value="1"/>
</dbReference>
<reference evidence="5 6" key="1">
    <citation type="submission" date="2016-11" db="EMBL/GenBank/DDBJ databases">
        <title>Draft Genome Sequences of Nine Cyanobacterial Strains from Diverse Habitats.</title>
        <authorList>
            <person name="Zhu T."/>
            <person name="Hou S."/>
            <person name="Lu X."/>
            <person name="Hess W.R."/>
        </authorList>
    </citation>
    <scope>NUCLEOTIDE SEQUENCE [LARGE SCALE GENOMIC DNA]</scope>
    <source>
        <strain evidence="5 6">IAM M-71</strain>
    </source>
</reference>
<dbReference type="NCBIfam" id="TIGR00350">
    <property type="entry name" value="lytR_cpsA_psr"/>
    <property type="match status" value="1"/>
</dbReference>
<dbReference type="Pfam" id="PF13399">
    <property type="entry name" value="LytR_C"/>
    <property type="match status" value="1"/>
</dbReference>
<name>A0A1U7IEL1_9CYAN</name>
<comment type="caution">
    <text evidence="5">The sequence shown here is derived from an EMBL/GenBank/DDBJ whole genome shotgun (WGS) entry which is preliminary data.</text>
</comment>
<dbReference type="InterPro" id="IPR027381">
    <property type="entry name" value="LytR/CpsA/Psr_C"/>
</dbReference>
<evidence type="ECO:0000256" key="1">
    <source>
        <dbReference type="ARBA" id="ARBA00006068"/>
    </source>
</evidence>
<feature type="region of interest" description="Disordered" evidence="2">
    <location>
        <begin position="1"/>
        <end position="28"/>
    </location>
</feature>
<dbReference type="InterPro" id="IPR001763">
    <property type="entry name" value="Rhodanese-like_dom"/>
</dbReference>
<comment type="similarity">
    <text evidence="1">Belongs to the LytR/CpsA/Psr (LCP) family.</text>
</comment>
<evidence type="ECO:0000256" key="3">
    <source>
        <dbReference type="SAM" id="Phobius"/>
    </source>
</evidence>
<dbReference type="EMBL" id="MRCE01000022">
    <property type="protein sequence ID" value="OKH35412.1"/>
    <property type="molecule type" value="Genomic_DNA"/>
</dbReference>
<dbReference type="STRING" id="454136.NIES2119_20550"/>
<dbReference type="PANTHER" id="PTHR33392:SF6">
    <property type="entry name" value="POLYISOPRENYL-TEICHOIC ACID--PEPTIDOGLYCAN TEICHOIC ACID TRANSFERASE TAGU"/>
    <property type="match status" value="1"/>
</dbReference>
<dbReference type="OrthoDB" id="305468at2"/>
<dbReference type="AlphaFoldDB" id="A0A1U7IEL1"/>
<feature type="domain" description="Rhodanese" evidence="4">
    <location>
        <begin position="388"/>
        <end position="416"/>
    </location>
</feature>
<sequence length="470" mass="52264">MLDTAEPINNGSESQSAKLSSETEKTTPIQRWQTVKNNAVKRIQSTAKNRHFFWGLVFGVTTAAAATLGVNAGIFAPLPFVGAEKQPRSLTDIVQKFAVHKMTRPVNILVMGVDRVPDAPTDSSAGLNGRSDTLLLLRLDPKNNSVKMLSIPRDTHVNNPFLSIDKINQANVDGGAALAAEVVSSTLDGVKIDRYVRVTTEAFRQLVDLVGGVEVFVPRKMQYKDVTQRLEIDLEPGLQTLNGEQAEQFARFRQDENGDIGRVQRQQLLLKSLRERLINPSILPRLPQIMSVMQNYVDTNINWEEMLALANFGLNLQQTDIKMVMLPGRFSETGEFGGRSYWVVDEEKRDRVMQEFFGVEVKEIAQDSDNNSTTSVRIAIQNASGQPNMSSRAAQYLRKLGFSNIYLIRDWPETQTKTQIIVQKGDIKAAEKLQSTLGMGAIEPASIGDIESDLTLRIGEDWTPETAANF</sequence>
<gene>
    <name evidence="5" type="ORF">NIES2119_20550</name>
</gene>
<evidence type="ECO:0000313" key="5">
    <source>
        <dbReference type="EMBL" id="OKH35412.1"/>
    </source>
</evidence>
<dbReference type="RefSeq" id="WP_073595377.1">
    <property type="nucleotide sequence ID" value="NZ_MRCE01000022.1"/>
</dbReference>
<evidence type="ECO:0000256" key="2">
    <source>
        <dbReference type="SAM" id="MobiDB-lite"/>
    </source>
</evidence>
<dbReference type="Gene3D" id="3.40.630.190">
    <property type="entry name" value="LCP protein"/>
    <property type="match status" value="1"/>
</dbReference>
<dbReference type="InterPro" id="IPR004474">
    <property type="entry name" value="LytR_CpsA_psr"/>
</dbReference>
<dbReference type="Gene3D" id="3.30.70.2390">
    <property type="match status" value="1"/>
</dbReference>
<dbReference type="PROSITE" id="PS50206">
    <property type="entry name" value="RHODANESE_3"/>
    <property type="match status" value="1"/>
</dbReference>
<evidence type="ECO:0000313" key="6">
    <source>
        <dbReference type="Proteomes" id="UP000185860"/>
    </source>
</evidence>
<proteinExistence type="inferred from homology"/>
<keyword evidence="3" id="KW-1133">Transmembrane helix</keyword>
<evidence type="ECO:0000259" key="4">
    <source>
        <dbReference type="PROSITE" id="PS50206"/>
    </source>
</evidence>
<dbReference type="PANTHER" id="PTHR33392">
    <property type="entry name" value="POLYISOPRENYL-TEICHOIC ACID--PEPTIDOGLYCAN TEICHOIC ACID TRANSFERASE TAGU"/>
    <property type="match status" value="1"/>
</dbReference>
<feature type="transmembrane region" description="Helical" evidence="3">
    <location>
        <begin position="52"/>
        <end position="78"/>
    </location>
</feature>
<dbReference type="Proteomes" id="UP000185860">
    <property type="component" value="Unassembled WGS sequence"/>
</dbReference>
<keyword evidence="3" id="KW-0472">Membrane</keyword>
<organism evidence="5 6">
    <name type="scientific">[Phormidium ambiguum] IAM M-71</name>
    <dbReference type="NCBI Taxonomy" id="454136"/>
    <lineage>
        <taxon>Bacteria</taxon>
        <taxon>Bacillati</taxon>
        <taxon>Cyanobacteriota</taxon>
        <taxon>Cyanophyceae</taxon>
        <taxon>Oscillatoriophycideae</taxon>
        <taxon>Aerosakkonematales</taxon>
        <taxon>Aerosakkonemataceae</taxon>
        <taxon>Floridanema</taxon>
    </lineage>
</organism>
<dbReference type="InterPro" id="IPR050922">
    <property type="entry name" value="LytR/CpsA/Psr_CW_biosynth"/>
</dbReference>
<accession>A0A1U7IEL1</accession>
<protein>
    <submittedName>
        <fullName evidence="5">LytR family transcriptional regulator</fullName>
    </submittedName>
</protein>